<name>A0A1H1CW29_9ACTN</name>
<dbReference type="EMBL" id="FNKK01000002">
    <property type="protein sequence ID" value="SDQ68465.1"/>
    <property type="molecule type" value="Genomic_DNA"/>
</dbReference>
<dbReference type="STRING" id="35622.SAMN04489764_1682"/>
<proteinExistence type="predicted"/>
<evidence type="ECO:0000313" key="2">
    <source>
        <dbReference type="Proteomes" id="UP000217103"/>
    </source>
</evidence>
<organism evidence="1 2">
    <name type="scientific">Thermostaphylospora chromogena</name>
    <dbReference type="NCBI Taxonomy" id="35622"/>
    <lineage>
        <taxon>Bacteria</taxon>
        <taxon>Bacillati</taxon>
        <taxon>Actinomycetota</taxon>
        <taxon>Actinomycetes</taxon>
        <taxon>Streptosporangiales</taxon>
        <taxon>Thermomonosporaceae</taxon>
        <taxon>Thermostaphylospora</taxon>
    </lineage>
</organism>
<reference evidence="1 2" key="1">
    <citation type="submission" date="2016-10" db="EMBL/GenBank/DDBJ databases">
        <authorList>
            <person name="de Groot N.N."/>
        </authorList>
    </citation>
    <scope>NUCLEOTIDE SEQUENCE [LARGE SCALE GENOMIC DNA]</scope>
    <source>
        <strain evidence="1 2">DSM 43794</strain>
    </source>
</reference>
<dbReference type="RefSeq" id="WP_093258509.1">
    <property type="nucleotide sequence ID" value="NZ_FNKK01000002.1"/>
</dbReference>
<dbReference type="Proteomes" id="UP000217103">
    <property type="component" value="Unassembled WGS sequence"/>
</dbReference>
<dbReference type="AlphaFoldDB" id="A0A1H1CW29"/>
<accession>A0A1H1CW29</accession>
<evidence type="ECO:0000313" key="1">
    <source>
        <dbReference type="EMBL" id="SDQ68465.1"/>
    </source>
</evidence>
<sequence>MGNPITSAARQATVTAAELARLDELAMAASVHVMRLKVAVDEIAARLTLPDAPHFPTGVICLDAARARRAERNMVRRTLGGGA</sequence>
<gene>
    <name evidence="1" type="ORF">SAMN04489764_1682</name>
</gene>
<keyword evidence="2" id="KW-1185">Reference proteome</keyword>
<protein>
    <submittedName>
        <fullName evidence="1">Uncharacterized protein</fullName>
    </submittedName>
</protein>